<evidence type="ECO:0000313" key="10">
    <source>
        <dbReference type="EMBL" id="QTR48889.1"/>
    </source>
</evidence>
<feature type="binding site" evidence="7">
    <location>
        <position position="120"/>
    </location>
    <ligand>
        <name>Zn(2+)</name>
        <dbReference type="ChEBI" id="CHEBI:29105"/>
    </ligand>
</feature>
<feature type="short sequence motif" description="'HIGH' region" evidence="7">
    <location>
        <begin position="9"/>
        <end position="19"/>
    </location>
</feature>
<comment type="similarity">
    <text evidence="7">Belongs to the class-I aminoacyl-tRNA synthetase family. GluQ subfamily.</text>
</comment>
<dbReference type="GO" id="GO:0016874">
    <property type="term" value="F:ligase activity"/>
    <property type="evidence" value="ECO:0007669"/>
    <property type="project" value="UniProtKB-KW"/>
</dbReference>
<accession>A0ABX7WYY1</accession>
<dbReference type="EC" id="6.1.1.-" evidence="7"/>
<keyword evidence="6 7" id="KW-0030">Aminoacyl-tRNA synthetase</keyword>
<evidence type="ECO:0000259" key="9">
    <source>
        <dbReference type="Pfam" id="PF00749"/>
    </source>
</evidence>
<evidence type="ECO:0000256" key="7">
    <source>
        <dbReference type="HAMAP-Rule" id="MF_01428"/>
    </source>
</evidence>
<evidence type="ECO:0000256" key="3">
    <source>
        <dbReference type="ARBA" id="ARBA00022741"/>
    </source>
</evidence>
<dbReference type="InterPro" id="IPR022380">
    <property type="entry name" value="Glu-Q_tRNA(Asp)_Synthase"/>
</dbReference>
<organism evidence="10 11">
    <name type="scientific">Candidatus Thiothrix anitrata</name>
    <dbReference type="NCBI Taxonomy" id="2823902"/>
    <lineage>
        <taxon>Bacteria</taxon>
        <taxon>Pseudomonadati</taxon>
        <taxon>Pseudomonadota</taxon>
        <taxon>Gammaproteobacteria</taxon>
        <taxon>Thiotrichales</taxon>
        <taxon>Thiotrichaceae</taxon>
        <taxon>Thiothrix</taxon>
    </lineage>
</organism>
<dbReference type="HAMAP" id="MF_01428">
    <property type="entry name" value="Glu_Q_tRNA_synth"/>
    <property type="match status" value="1"/>
</dbReference>
<keyword evidence="11" id="KW-1185">Reference proteome</keyword>
<evidence type="ECO:0000256" key="1">
    <source>
        <dbReference type="ARBA" id="ARBA00022598"/>
    </source>
</evidence>
<feature type="binding site" evidence="7">
    <location>
        <begin position="6"/>
        <end position="10"/>
    </location>
    <ligand>
        <name>L-glutamate</name>
        <dbReference type="ChEBI" id="CHEBI:29985"/>
    </ligand>
</feature>
<dbReference type="EMBL" id="CP072800">
    <property type="protein sequence ID" value="QTR48889.1"/>
    <property type="molecule type" value="Genomic_DNA"/>
</dbReference>
<comment type="function">
    <text evidence="7">Catalyzes the tRNA-independent activation of glutamate in presence of ATP and the subsequent transfer of glutamate onto a tRNA(Asp). Glutamate is transferred on the 2-amino-5-(4,5-dihydroxy-2-cyclopenten-1-yl) moiety of the queuosine in the wobble position of the QUC anticodon.</text>
</comment>
<keyword evidence="5 7" id="KW-0067">ATP-binding</keyword>
<feature type="binding site" evidence="7">
    <location>
        <position position="98"/>
    </location>
    <ligand>
        <name>Zn(2+)</name>
        <dbReference type="ChEBI" id="CHEBI:29105"/>
    </ligand>
</feature>
<evidence type="ECO:0000256" key="2">
    <source>
        <dbReference type="ARBA" id="ARBA00022723"/>
    </source>
</evidence>
<evidence type="ECO:0000256" key="4">
    <source>
        <dbReference type="ARBA" id="ARBA00022833"/>
    </source>
</evidence>
<keyword evidence="3 7" id="KW-0547">Nucleotide-binding</keyword>
<dbReference type="Pfam" id="PF00749">
    <property type="entry name" value="tRNA-synt_1c"/>
    <property type="match status" value="1"/>
</dbReference>
<keyword evidence="4 7" id="KW-0862">Zinc</keyword>
<dbReference type="PRINTS" id="PR00987">
    <property type="entry name" value="TRNASYNTHGLU"/>
</dbReference>
<dbReference type="RefSeq" id="WP_210225761.1">
    <property type="nucleotide sequence ID" value="NZ_CP072800.1"/>
</dbReference>
<feature type="binding site" evidence="7">
    <location>
        <position position="232"/>
    </location>
    <ligand>
        <name>ATP</name>
        <dbReference type="ChEBI" id="CHEBI:30616"/>
    </ligand>
</feature>
<dbReference type="InterPro" id="IPR000924">
    <property type="entry name" value="Glu/Gln-tRNA-synth"/>
</dbReference>
<comment type="cofactor">
    <cofactor evidence="7">
        <name>Zn(2+)</name>
        <dbReference type="ChEBI" id="CHEBI:29105"/>
    </cofactor>
    <text evidence="7">Binds 1 zinc ion per subunit.</text>
</comment>
<feature type="binding site" evidence="7">
    <location>
        <position position="191"/>
    </location>
    <ligand>
        <name>L-glutamate</name>
        <dbReference type="ChEBI" id="CHEBI:29985"/>
    </ligand>
</feature>
<evidence type="ECO:0000256" key="5">
    <source>
        <dbReference type="ARBA" id="ARBA00022840"/>
    </source>
</evidence>
<keyword evidence="1 7" id="KW-0436">Ligase</keyword>
<dbReference type="NCBIfam" id="NF004314">
    <property type="entry name" value="PRK05710.1-3"/>
    <property type="match status" value="1"/>
</dbReference>
<feature type="binding site" evidence="7">
    <location>
        <position position="116"/>
    </location>
    <ligand>
        <name>Zn(2+)</name>
        <dbReference type="ChEBI" id="CHEBI:29105"/>
    </ligand>
</feature>
<feature type="short sequence motif" description="'KMSKS' region" evidence="7">
    <location>
        <begin position="229"/>
        <end position="233"/>
    </location>
</feature>
<dbReference type="Gene3D" id="3.40.50.620">
    <property type="entry name" value="HUPs"/>
    <property type="match status" value="1"/>
</dbReference>
<protein>
    <recommendedName>
        <fullName evidence="7">Glutamyl-Q tRNA(Asp) synthetase</fullName>
        <shortName evidence="7">Glu-Q-RSs</shortName>
        <ecNumber evidence="7">6.1.1.-</ecNumber>
    </recommendedName>
</protein>
<reference evidence="10 11" key="1">
    <citation type="submission" date="2021-04" db="EMBL/GenBank/DDBJ databases">
        <title>Genomics, taxonomy and metabolism of representatives of sulfur bacteria of the genus Thiothrix: Thiothrix fructosivorans QT, Thiothrix unzii A1T and three new species, Thiothrix subterranea sp. nov., Thiothrix litoralis sp. nov. and 'Candidatus Thiothrix anitrata' sp. nov.</title>
        <authorList>
            <person name="Ravin N.V."/>
            <person name="Smolyakov D."/>
            <person name="Rudenko T.S."/>
            <person name="Mardanov A.V."/>
            <person name="Beletsky A.V."/>
            <person name="Markov N.D."/>
            <person name="Fomenkov A.I."/>
            <person name="Roberts R.J."/>
            <person name="Karnachuk O.V."/>
            <person name="Novikov A."/>
            <person name="Grabovich M.Y."/>
        </authorList>
    </citation>
    <scope>NUCLEOTIDE SEQUENCE [LARGE SCALE GENOMIC DNA]</scope>
    <source>
        <strain evidence="10 11">A52</strain>
    </source>
</reference>
<feature type="binding site" evidence="7">
    <location>
        <position position="96"/>
    </location>
    <ligand>
        <name>Zn(2+)</name>
        <dbReference type="ChEBI" id="CHEBI:29105"/>
    </ligand>
</feature>
<feature type="binding site" evidence="7">
    <location>
        <position position="173"/>
    </location>
    <ligand>
        <name>L-glutamate</name>
        <dbReference type="ChEBI" id="CHEBI:29985"/>
    </ligand>
</feature>
<dbReference type="Proteomes" id="UP000672027">
    <property type="component" value="Chromosome"/>
</dbReference>
<dbReference type="InterPro" id="IPR049940">
    <property type="entry name" value="GluQ/Sye"/>
</dbReference>
<dbReference type="PANTHER" id="PTHR43311:SF1">
    <property type="entry name" value="GLUTAMYL-Q TRNA(ASP) SYNTHETASE"/>
    <property type="match status" value="1"/>
</dbReference>
<evidence type="ECO:0000256" key="8">
    <source>
        <dbReference type="RuleBase" id="RU363037"/>
    </source>
</evidence>
<proteinExistence type="inferred from homology"/>
<gene>
    <name evidence="10" type="primary">gluQRS</name>
    <name evidence="7" type="synonym">gluQ</name>
    <name evidence="10" type="ORF">J8380_11420</name>
</gene>
<dbReference type="InterPro" id="IPR020058">
    <property type="entry name" value="Glu/Gln-tRNA-synth_Ib_cat-dom"/>
</dbReference>
<feature type="binding site" evidence="7">
    <location>
        <position position="42"/>
    </location>
    <ligand>
        <name>L-glutamate</name>
        <dbReference type="ChEBI" id="CHEBI:29985"/>
    </ligand>
</feature>
<keyword evidence="2 7" id="KW-0479">Metal-binding</keyword>
<sequence>MLTVGRFAPSPTGSLHFGSLLAAAASYLAARQAGGRWLLRIEDLDKPREQPGATADIIRTLGEFGFCWDDEILYQSQRTAAYQQALSALASHTYPCTCSRKDLQQHPHVGEFGLIYPDTCRDQTHTDTAHAMRLRTDDETVCFTDLIRGHYCQRLHKEVGDFVVRRADGLFAYQLAVVVDDAFQGVNQIVRGADLLDNTPRQCWLQHLLGYPQPSYAHIPLAVSENGQKLSKQNLAPALDTHKRLETLVSALHFLGQTCPEADAFGSLNAFWDFAIQQWDMSKVPRVQVLPQPTPDTPPTG</sequence>
<evidence type="ECO:0000313" key="11">
    <source>
        <dbReference type="Proteomes" id="UP000672027"/>
    </source>
</evidence>
<evidence type="ECO:0000256" key="6">
    <source>
        <dbReference type="ARBA" id="ARBA00023146"/>
    </source>
</evidence>
<dbReference type="SUPFAM" id="SSF52374">
    <property type="entry name" value="Nucleotidylyl transferase"/>
    <property type="match status" value="1"/>
</dbReference>
<name>A0ABX7WYY1_9GAMM</name>
<keyword evidence="8" id="KW-0648">Protein biosynthesis</keyword>
<dbReference type="InterPro" id="IPR014729">
    <property type="entry name" value="Rossmann-like_a/b/a_fold"/>
</dbReference>
<dbReference type="NCBIfam" id="TIGR03838">
    <property type="entry name" value="queuosine_YadB"/>
    <property type="match status" value="1"/>
</dbReference>
<dbReference type="PANTHER" id="PTHR43311">
    <property type="entry name" value="GLUTAMATE--TRNA LIGASE"/>
    <property type="match status" value="1"/>
</dbReference>
<feature type="domain" description="Glutamyl/glutaminyl-tRNA synthetase class Ib catalytic" evidence="9">
    <location>
        <begin position="6"/>
        <end position="238"/>
    </location>
</feature>